<evidence type="ECO:0000313" key="1">
    <source>
        <dbReference type="EMBL" id="NME43884.1"/>
    </source>
</evidence>
<dbReference type="Proteomes" id="UP000540014">
    <property type="component" value="Unassembled WGS sequence"/>
</dbReference>
<proteinExistence type="predicted"/>
<dbReference type="AlphaFoldDB" id="A0A7X9RJ54"/>
<comment type="caution">
    <text evidence="1">The sequence shown here is derived from an EMBL/GenBank/DDBJ whole genome shotgun (WGS) entry which is preliminary data.</text>
</comment>
<dbReference type="EMBL" id="JABAFR010000005">
    <property type="protein sequence ID" value="NME43884.1"/>
    <property type="molecule type" value="Genomic_DNA"/>
</dbReference>
<reference evidence="1 2" key="1">
    <citation type="submission" date="2020-04" db="EMBL/GenBank/DDBJ databases">
        <authorList>
            <person name="Hitch T.C.A."/>
            <person name="Wylensek D."/>
            <person name="Clavel T."/>
        </authorList>
    </citation>
    <scope>NUCLEOTIDE SEQUENCE [LARGE SCALE GENOMIC DNA]</scope>
    <source>
        <strain evidence="1 2">BSM-383-APC-22F</strain>
    </source>
</reference>
<sequence length="144" mass="17470">MPYNKAKAEKKWKNWKQREEDILRKLGVEEETIMLLHEFDWNQFKEDRRFNERQWTYEESYFVKTSESNDKLSCIKLDQLLNSIENVNLFKCVASTDSITKSIIVLKVNDFTIKDISIILHISPNVIYKRIYRLRKKYKKMAKK</sequence>
<dbReference type="RefSeq" id="WP_168964859.1">
    <property type="nucleotide sequence ID" value="NZ_JABAFR010000005.1"/>
</dbReference>
<dbReference type="InterPro" id="IPR013324">
    <property type="entry name" value="RNA_pol_sigma_r3/r4-like"/>
</dbReference>
<dbReference type="SUPFAM" id="SSF88659">
    <property type="entry name" value="Sigma3 and sigma4 domains of RNA polymerase sigma factors"/>
    <property type="match status" value="1"/>
</dbReference>
<protein>
    <submittedName>
        <fullName evidence="1">Sigma-70 family RNA polymerase sigma factor</fullName>
    </submittedName>
</protein>
<gene>
    <name evidence="1" type="ORF">HF861_03180</name>
</gene>
<evidence type="ECO:0000313" key="2">
    <source>
        <dbReference type="Proteomes" id="UP000540014"/>
    </source>
</evidence>
<accession>A0A7X9RJ54</accession>
<name>A0A7X9RJ54_9FIRM</name>
<organism evidence="1 2">
    <name type="scientific">Faecalicoccus pleomorphus</name>
    <dbReference type="NCBI Taxonomy" id="1323"/>
    <lineage>
        <taxon>Bacteria</taxon>
        <taxon>Bacillati</taxon>
        <taxon>Bacillota</taxon>
        <taxon>Erysipelotrichia</taxon>
        <taxon>Erysipelotrichales</taxon>
        <taxon>Erysipelotrichaceae</taxon>
        <taxon>Faecalicoccus</taxon>
    </lineage>
</organism>